<dbReference type="CDD" id="cd05483">
    <property type="entry name" value="retropepsin_like_bacteria"/>
    <property type="match status" value="1"/>
</dbReference>
<dbReference type="SUPFAM" id="SSF50630">
    <property type="entry name" value="Acid proteases"/>
    <property type="match status" value="1"/>
</dbReference>
<dbReference type="InterPro" id="IPR001478">
    <property type="entry name" value="PDZ"/>
</dbReference>
<dbReference type="InterPro" id="IPR034122">
    <property type="entry name" value="Retropepsin-like_bacterial"/>
</dbReference>
<protein>
    <submittedName>
        <fullName evidence="2">PDZ/DHR/GLGF domain protein</fullName>
    </submittedName>
</protein>
<name>D6TC20_KTERA</name>
<dbReference type="Gene3D" id="2.30.42.10">
    <property type="match status" value="1"/>
</dbReference>
<dbReference type="InterPro" id="IPR001969">
    <property type="entry name" value="Aspartic_peptidase_AS"/>
</dbReference>
<dbReference type="InterPro" id="IPR036034">
    <property type="entry name" value="PDZ_sf"/>
</dbReference>
<proteinExistence type="predicted"/>
<dbReference type="PROSITE" id="PS00141">
    <property type="entry name" value="ASP_PROTEASE"/>
    <property type="match status" value="1"/>
</dbReference>
<dbReference type="InParanoid" id="D6TC20"/>
<dbReference type="GO" id="GO:0004190">
    <property type="term" value="F:aspartic-type endopeptidase activity"/>
    <property type="evidence" value="ECO:0007669"/>
    <property type="project" value="InterPro"/>
</dbReference>
<evidence type="ECO:0000313" key="2">
    <source>
        <dbReference type="EMBL" id="EFH88056.1"/>
    </source>
</evidence>
<reference evidence="2 3" key="1">
    <citation type="journal article" date="2011" name="Stand. Genomic Sci.">
        <title>Non-contiguous finished genome sequence and contextual data of the filamentous soil bacterium Ktedonobacter racemifer type strain (SOSP1-21).</title>
        <authorList>
            <person name="Chang Y.J."/>
            <person name="Land M."/>
            <person name="Hauser L."/>
            <person name="Chertkov O."/>
            <person name="Del Rio T.G."/>
            <person name="Nolan M."/>
            <person name="Copeland A."/>
            <person name="Tice H."/>
            <person name="Cheng J.F."/>
            <person name="Lucas S."/>
            <person name="Han C."/>
            <person name="Goodwin L."/>
            <person name="Pitluck S."/>
            <person name="Ivanova N."/>
            <person name="Ovchinikova G."/>
            <person name="Pati A."/>
            <person name="Chen A."/>
            <person name="Palaniappan K."/>
            <person name="Mavromatis K."/>
            <person name="Liolios K."/>
            <person name="Brettin T."/>
            <person name="Fiebig A."/>
            <person name="Rohde M."/>
            <person name="Abt B."/>
            <person name="Goker M."/>
            <person name="Detter J.C."/>
            <person name="Woyke T."/>
            <person name="Bristow J."/>
            <person name="Eisen J.A."/>
            <person name="Markowitz V."/>
            <person name="Hugenholtz P."/>
            <person name="Kyrpides N.C."/>
            <person name="Klenk H.P."/>
            <person name="Lapidus A."/>
        </authorList>
    </citation>
    <scope>NUCLEOTIDE SEQUENCE [LARGE SCALE GENOMIC DNA]</scope>
    <source>
        <strain evidence="3">DSM 44963</strain>
    </source>
</reference>
<dbReference type="EMBL" id="ADVG01000001">
    <property type="protein sequence ID" value="EFH88056.1"/>
    <property type="molecule type" value="Genomic_DNA"/>
</dbReference>
<sequence length="386" mass="42051">MPQATNGHSQHVTVPLRIEHNRPFVDFEVKGADGSTHTARFWIDTGGGAFIITEALARKLGMSWEEVIESDGSRFAPCSPPALSLAGMPVRLEHTQALVILGQSVHMTPGVFADGQICGNLLAQYHVIFDYPHHQFTLATPDTLTSQGTPLATPIHPESGFPRLEVQIDGQTYGMLLDTGASHTMISRMLLDTLTEAHPDWPRANGAVGTANMGYEQADTKKCMLRLAKCTWGPYQLADVSVVSRDPGVFEERMSTWMAGPIVGALGGNILRCFRVEIDYAGQTTYLEQYATPTPHDMDLVGLTLLPQIDGSYRVLEIATGGNAPQISEQIQAGDILLHVNQQEISGLSLASAVDALRGVPSQMHTLQLERAGQRREVQVPVRRIL</sequence>
<dbReference type="eggNOG" id="ENOG5032WPS">
    <property type="taxonomic scope" value="Bacteria"/>
</dbReference>
<dbReference type="OrthoDB" id="145741at2"/>
<dbReference type="PROSITE" id="PS50106">
    <property type="entry name" value="PDZ"/>
    <property type="match status" value="1"/>
</dbReference>
<organism evidence="2 3">
    <name type="scientific">Ktedonobacter racemifer DSM 44963</name>
    <dbReference type="NCBI Taxonomy" id="485913"/>
    <lineage>
        <taxon>Bacteria</taxon>
        <taxon>Bacillati</taxon>
        <taxon>Chloroflexota</taxon>
        <taxon>Ktedonobacteria</taxon>
        <taxon>Ktedonobacterales</taxon>
        <taxon>Ktedonobacteraceae</taxon>
        <taxon>Ktedonobacter</taxon>
    </lineage>
</organism>
<feature type="domain" description="PDZ" evidence="1">
    <location>
        <begin position="284"/>
        <end position="372"/>
    </location>
</feature>
<dbReference type="Pfam" id="PF13650">
    <property type="entry name" value="Asp_protease_2"/>
    <property type="match status" value="1"/>
</dbReference>
<dbReference type="GO" id="GO:0006508">
    <property type="term" value="P:proteolysis"/>
    <property type="evidence" value="ECO:0007669"/>
    <property type="project" value="InterPro"/>
</dbReference>
<dbReference type="Pfam" id="PF00595">
    <property type="entry name" value="PDZ"/>
    <property type="match status" value="1"/>
</dbReference>
<gene>
    <name evidence="2" type="ORF">Krac_9431</name>
</gene>
<dbReference type="Proteomes" id="UP000004508">
    <property type="component" value="Unassembled WGS sequence"/>
</dbReference>
<comment type="caution">
    <text evidence="2">The sequence shown here is derived from an EMBL/GenBank/DDBJ whole genome shotgun (WGS) entry which is preliminary data.</text>
</comment>
<keyword evidence="3" id="KW-1185">Reference proteome</keyword>
<dbReference type="InterPro" id="IPR021109">
    <property type="entry name" value="Peptidase_aspartic_dom_sf"/>
</dbReference>
<dbReference type="SUPFAM" id="SSF50156">
    <property type="entry name" value="PDZ domain-like"/>
    <property type="match status" value="1"/>
</dbReference>
<dbReference type="AlphaFoldDB" id="D6TC20"/>
<accession>D6TC20</accession>
<dbReference type="RefSeq" id="WP_007903773.1">
    <property type="nucleotide sequence ID" value="NZ_ADVG01000001.1"/>
</dbReference>
<dbReference type="SMART" id="SM00228">
    <property type="entry name" value="PDZ"/>
    <property type="match status" value="1"/>
</dbReference>
<dbReference type="Gene3D" id="2.40.70.10">
    <property type="entry name" value="Acid Proteases"/>
    <property type="match status" value="1"/>
</dbReference>
<evidence type="ECO:0000313" key="3">
    <source>
        <dbReference type="Proteomes" id="UP000004508"/>
    </source>
</evidence>
<evidence type="ECO:0000259" key="1">
    <source>
        <dbReference type="PROSITE" id="PS50106"/>
    </source>
</evidence>